<evidence type="ECO:0000256" key="1">
    <source>
        <dbReference type="SAM" id="MobiDB-lite"/>
    </source>
</evidence>
<reference evidence="2" key="1">
    <citation type="submission" date="2021-01" db="EMBL/GenBank/DDBJ databases">
        <authorList>
            <person name="Zahm M."/>
            <person name="Roques C."/>
            <person name="Cabau C."/>
            <person name="Klopp C."/>
            <person name="Donnadieu C."/>
            <person name="Jouanno E."/>
            <person name="Lampietro C."/>
            <person name="Louis A."/>
            <person name="Herpin A."/>
            <person name="Echchiki A."/>
            <person name="Berthelot C."/>
            <person name="Parey E."/>
            <person name="Roest-Crollius H."/>
            <person name="Braasch I."/>
            <person name="Postlethwait J."/>
            <person name="Bobe J."/>
            <person name="Montfort J."/>
            <person name="Bouchez O."/>
            <person name="Begum T."/>
            <person name="Mejri S."/>
            <person name="Adams A."/>
            <person name="Chen W.-J."/>
            <person name="Guiguen Y."/>
        </authorList>
    </citation>
    <scope>NUCLEOTIDE SEQUENCE</scope>
    <source>
        <tissue evidence="2">Blood</tissue>
    </source>
</reference>
<keyword evidence="3" id="KW-1185">Reference proteome</keyword>
<evidence type="ECO:0000313" key="2">
    <source>
        <dbReference type="EMBL" id="KAI1882192.1"/>
    </source>
</evidence>
<name>A0A8T3CFW2_9TELE</name>
<sequence length="124" mass="13816">MPPKCRRRSREKYSLSIFQVSSNRARCKVISILKKSRKGEVITLSEAAHGLDAFLQSFLQDKWVTGEAVSSSGGVKQWPCQRETQGGRTEAKRAIPCRGTAVYSRRGETGEENCGRNWMPAQPG</sequence>
<proteinExistence type="predicted"/>
<feature type="region of interest" description="Disordered" evidence="1">
    <location>
        <begin position="71"/>
        <end position="92"/>
    </location>
</feature>
<dbReference type="EMBL" id="JAERUA010000025">
    <property type="protein sequence ID" value="KAI1882192.1"/>
    <property type="molecule type" value="Genomic_DNA"/>
</dbReference>
<comment type="caution">
    <text evidence="2">The sequence shown here is derived from an EMBL/GenBank/DDBJ whole genome shotgun (WGS) entry which is preliminary data.</text>
</comment>
<evidence type="ECO:0000313" key="3">
    <source>
        <dbReference type="Proteomes" id="UP000829720"/>
    </source>
</evidence>
<dbReference type="AlphaFoldDB" id="A0A8T3CFW2"/>
<gene>
    <name evidence="2" type="ORF">AGOR_G00248160</name>
</gene>
<accession>A0A8T3CFW2</accession>
<protein>
    <submittedName>
        <fullName evidence="2">Uncharacterized protein</fullName>
    </submittedName>
</protein>
<organism evidence="2 3">
    <name type="scientific">Albula goreensis</name>
    <dbReference type="NCBI Taxonomy" id="1534307"/>
    <lineage>
        <taxon>Eukaryota</taxon>
        <taxon>Metazoa</taxon>
        <taxon>Chordata</taxon>
        <taxon>Craniata</taxon>
        <taxon>Vertebrata</taxon>
        <taxon>Euteleostomi</taxon>
        <taxon>Actinopterygii</taxon>
        <taxon>Neopterygii</taxon>
        <taxon>Teleostei</taxon>
        <taxon>Albuliformes</taxon>
        <taxon>Albulidae</taxon>
        <taxon>Albula</taxon>
    </lineage>
</organism>
<dbReference type="Proteomes" id="UP000829720">
    <property type="component" value="Unassembled WGS sequence"/>
</dbReference>